<gene>
    <name evidence="2" type="ORF">FBY58_0635</name>
</gene>
<proteinExistence type="predicted"/>
<keyword evidence="2" id="KW-0969">Cilium</keyword>
<protein>
    <submittedName>
        <fullName evidence="2">Flagellar protein FlgJ</fullName>
    </submittedName>
</protein>
<organism evidence="2 3">
    <name type="scientific">Zymomonas mobilis</name>
    <dbReference type="NCBI Taxonomy" id="542"/>
    <lineage>
        <taxon>Bacteria</taxon>
        <taxon>Pseudomonadati</taxon>
        <taxon>Pseudomonadota</taxon>
        <taxon>Alphaproteobacteria</taxon>
        <taxon>Sphingomonadales</taxon>
        <taxon>Zymomonadaceae</taxon>
        <taxon>Zymomonas</taxon>
    </lineage>
</organism>
<dbReference type="Pfam" id="PF10135">
    <property type="entry name" value="Rod-binding"/>
    <property type="match status" value="1"/>
</dbReference>
<keyword evidence="2" id="KW-0282">Flagellum</keyword>
<sequence length="130" mass="13365">MSSISKVTNSQELAASMAASQNGIASSNASVAATKAYGSAAVAKGKTEVAAVAQKFEAIFNRQMLSEMRKASLSDDDLFGNDAGDQFRDMQDAKLAENLSGHSGPHGISAMLMQQMGGQVATDGTATTNS</sequence>
<name>A0A542W0H1_ZYMMB</name>
<evidence type="ECO:0000313" key="3">
    <source>
        <dbReference type="Proteomes" id="UP000316887"/>
    </source>
</evidence>
<evidence type="ECO:0000259" key="1">
    <source>
        <dbReference type="Pfam" id="PF10135"/>
    </source>
</evidence>
<dbReference type="InterPro" id="IPR019301">
    <property type="entry name" value="Flagellar_prot_FlgJ_N"/>
</dbReference>
<dbReference type="EMBL" id="VFOF01000001">
    <property type="protein sequence ID" value="TQL17075.1"/>
    <property type="molecule type" value="Genomic_DNA"/>
</dbReference>
<dbReference type="OrthoDB" id="8481704at2"/>
<evidence type="ECO:0000313" key="2">
    <source>
        <dbReference type="EMBL" id="TQL17075.1"/>
    </source>
</evidence>
<comment type="caution">
    <text evidence="2">The sequence shown here is derived from an EMBL/GenBank/DDBJ whole genome shotgun (WGS) entry which is preliminary data.</text>
</comment>
<dbReference type="RefSeq" id="WP_141919445.1">
    <property type="nucleotide sequence ID" value="NZ_VFOF01000001.1"/>
</dbReference>
<dbReference type="Proteomes" id="UP000316887">
    <property type="component" value="Unassembled WGS sequence"/>
</dbReference>
<keyword evidence="2" id="KW-0966">Cell projection</keyword>
<feature type="domain" description="Flagellar protein FlgJ N-terminal" evidence="1">
    <location>
        <begin position="67"/>
        <end position="115"/>
    </location>
</feature>
<dbReference type="AlphaFoldDB" id="A0A542W0H1"/>
<accession>A0A542W0H1</accession>
<reference evidence="2 3" key="1">
    <citation type="submission" date="2019-06" db="EMBL/GenBank/DDBJ databases">
        <title>Genome sequencing of Zymomonas mobilis strains for genetic engineering and biofuel applications.</title>
        <authorList>
            <person name="Teravest M."/>
        </authorList>
    </citation>
    <scope>NUCLEOTIDE SEQUENCE [LARGE SCALE GENOMIC DNA]</scope>
    <source>
        <strain evidence="2 3">AN0101</strain>
    </source>
</reference>